<keyword evidence="1" id="KW-1133">Transmembrane helix</keyword>
<gene>
    <name evidence="2" type="ORF">ACFPET_07015</name>
</gene>
<protein>
    <submittedName>
        <fullName evidence="2">Uncharacterized protein</fullName>
    </submittedName>
</protein>
<organism evidence="2 3">
    <name type="scientific">Salininema proteolyticum</name>
    <dbReference type="NCBI Taxonomy" id="1607685"/>
    <lineage>
        <taxon>Bacteria</taxon>
        <taxon>Bacillati</taxon>
        <taxon>Actinomycetota</taxon>
        <taxon>Actinomycetes</taxon>
        <taxon>Glycomycetales</taxon>
        <taxon>Glycomycetaceae</taxon>
        <taxon>Salininema</taxon>
    </lineage>
</organism>
<evidence type="ECO:0000256" key="1">
    <source>
        <dbReference type="SAM" id="Phobius"/>
    </source>
</evidence>
<accession>A0ABV8TWY5</accession>
<name>A0ABV8TWY5_9ACTN</name>
<proteinExistence type="predicted"/>
<keyword evidence="1" id="KW-0472">Membrane</keyword>
<keyword evidence="1" id="KW-0812">Transmembrane</keyword>
<dbReference type="Proteomes" id="UP001595823">
    <property type="component" value="Unassembled WGS sequence"/>
</dbReference>
<dbReference type="RefSeq" id="WP_380619133.1">
    <property type="nucleotide sequence ID" value="NZ_JBHSDK010000010.1"/>
</dbReference>
<feature type="transmembrane region" description="Helical" evidence="1">
    <location>
        <begin position="28"/>
        <end position="46"/>
    </location>
</feature>
<sequence>MTQYLSDQTWAKLNPDEARMDKRRRRHVLIGGAIVVALGLIIGTGVQTGLIGPQLGDYTTSYSVPVSDSGEPVEGAQLDVTFGLVNETWVDLTVRDDVQAFPGMKPLYSGVEATVEPDKVVTVVRSYLITDCDRAFASVEPLELTVSTWAAERTVEPRVTASVGMGSPSDEEYPILEALVRETCGFGTEPKPS</sequence>
<comment type="caution">
    <text evidence="2">The sequence shown here is derived from an EMBL/GenBank/DDBJ whole genome shotgun (WGS) entry which is preliminary data.</text>
</comment>
<reference evidence="3" key="1">
    <citation type="journal article" date="2019" name="Int. J. Syst. Evol. Microbiol.">
        <title>The Global Catalogue of Microorganisms (GCM) 10K type strain sequencing project: providing services to taxonomists for standard genome sequencing and annotation.</title>
        <authorList>
            <consortium name="The Broad Institute Genomics Platform"/>
            <consortium name="The Broad Institute Genome Sequencing Center for Infectious Disease"/>
            <person name="Wu L."/>
            <person name="Ma J."/>
        </authorList>
    </citation>
    <scope>NUCLEOTIDE SEQUENCE [LARGE SCALE GENOMIC DNA]</scope>
    <source>
        <strain evidence="3">IBRC-M 10908</strain>
    </source>
</reference>
<evidence type="ECO:0000313" key="3">
    <source>
        <dbReference type="Proteomes" id="UP001595823"/>
    </source>
</evidence>
<evidence type="ECO:0000313" key="2">
    <source>
        <dbReference type="EMBL" id="MFC4334943.1"/>
    </source>
</evidence>
<dbReference type="EMBL" id="JBHSDK010000010">
    <property type="protein sequence ID" value="MFC4334943.1"/>
    <property type="molecule type" value="Genomic_DNA"/>
</dbReference>
<keyword evidence="3" id="KW-1185">Reference proteome</keyword>